<dbReference type="Proteomes" id="UP001500886">
    <property type="component" value="Unassembled WGS sequence"/>
</dbReference>
<dbReference type="NCBIfam" id="NF041195">
    <property type="entry name" value="ScbA_BarX_GamBu"/>
    <property type="match status" value="1"/>
</dbReference>
<keyword evidence="3" id="KW-1185">Reference proteome</keyword>
<name>A0ABN3TYK3_9ACTN</name>
<dbReference type="Pfam" id="PF03756">
    <property type="entry name" value="AfsA"/>
    <property type="match status" value="2"/>
</dbReference>
<feature type="domain" description="A-factor biosynthesis hotdog" evidence="1">
    <location>
        <begin position="231"/>
        <end position="342"/>
    </location>
</feature>
<organism evidence="2 3">
    <name type="scientific">Streptomyces luteosporeus</name>
    <dbReference type="NCBI Taxonomy" id="173856"/>
    <lineage>
        <taxon>Bacteria</taxon>
        <taxon>Bacillati</taxon>
        <taxon>Actinomycetota</taxon>
        <taxon>Actinomycetes</taxon>
        <taxon>Kitasatosporales</taxon>
        <taxon>Streptomycetaceae</taxon>
        <taxon>Streptomyces</taxon>
    </lineage>
</organism>
<sequence>MHTSSCHQSFNQLLDKQTERPLCYLYTYFRGRGFRPWSQHQGGRVVASSCLNRKSVVEPIHTHKQRAAEVYLTHWEQTGEDRFRIDARRPLAHAFYRVGAQGDPLLICETVRQALPMLCHAAYDVPLGHQLIWDTLRYTIEDSAHAGAGRGPHAELHIECFDLAYRGARPAALSLRAVYYWDGVRVATVETRFALLSPGAYGRLRGARADAGAAMASAVPPGRPVPCATTGRSRPQDVVLSALDENQWLLRTDTSHPVLFDHPVDHVPGIVLLEAAHQAVGGAQVTRLDCEFQQYVELDAPCTITATPLRTVTDTDGPGEHQVRVTAVQHDRLCFSASVTCRPPAALPEEGSRGTR</sequence>
<feature type="domain" description="A-factor biosynthesis hotdog" evidence="1">
    <location>
        <begin position="63"/>
        <end position="193"/>
    </location>
</feature>
<accession>A0ABN3TYK3</accession>
<dbReference type="EMBL" id="BAAASL010000017">
    <property type="protein sequence ID" value="GAA2721447.1"/>
    <property type="molecule type" value="Genomic_DNA"/>
</dbReference>
<proteinExistence type="predicted"/>
<comment type="caution">
    <text evidence="2">The sequence shown here is derived from an EMBL/GenBank/DDBJ whole genome shotgun (WGS) entry which is preliminary data.</text>
</comment>
<reference evidence="2 3" key="1">
    <citation type="journal article" date="2019" name="Int. J. Syst. Evol. Microbiol.">
        <title>The Global Catalogue of Microorganisms (GCM) 10K type strain sequencing project: providing services to taxonomists for standard genome sequencing and annotation.</title>
        <authorList>
            <consortium name="The Broad Institute Genomics Platform"/>
            <consortium name="The Broad Institute Genome Sequencing Center for Infectious Disease"/>
            <person name="Wu L."/>
            <person name="Ma J."/>
        </authorList>
    </citation>
    <scope>NUCLEOTIDE SEQUENCE [LARGE SCALE GENOMIC DNA]</scope>
    <source>
        <strain evidence="2 3">JCM 4542</strain>
    </source>
</reference>
<evidence type="ECO:0000313" key="2">
    <source>
        <dbReference type="EMBL" id="GAA2721447.1"/>
    </source>
</evidence>
<evidence type="ECO:0000259" key="1">
    <source>
        <dbReference type="Pfam" id="PF03756"/>
    </source>
</evidence>
<protein>
    <submittedName>
        <fullName evidence="2">ScbA/BarX family gamma-butyrolactone biosynthesis protein</fullName>
    </submittedName>
</protein>
<dbReference type="InterPro" id="IPR047757">
    <property type="entry name" value="AfsA-like"/>
</dbReference>
<gene>
    <name evidence="2" type="ORF">GCM10010315_44280</name>
</gene>
<dbReference type="InterPro" id="IPR005509">
    <property type="entry name" value="AfsA_hotdog_dom"/>
</dbReference>
<evidence type="ECO:0000313" key="3">
    <source>
        <dbReference type="Proteomes" id="UP001500886"/>
    </source>
</evidence>